<feature type="site" description="Transition state stabilizer" evidence="9">
    <location>
        <position position="246"/>
    </location>
</feature>
<dbReference type="EC" id="2.7.2.1" evidence="9"/>
<keyword evidence="8 9" id="KW-0460">Magnesium</keyword>
<dbReference type="UniPathway" id="UPA00340">
    <property type="reaction ID" value="UER00458"/>
</dbReference>
<evidence type="ECO:0000256" key="5">
    <source>
        <dbReference type="ARBA" id="ARBA00022741"/>
    </source>
</evidence>
<evidence type="ECO:0000256" key="1">
    <source>
        <dbReference type="ARBA" id="ARBA00008748"/>
    </source>
</evidence>
<dbReference type="Proteomes" id="UP000434044">
    <property type="component" value="Unassembled WGS sequence"/>
</dbReference>
<reference evidence="11 12" key="1">
    <citation type="submission" date="2019-11" db="EMBL/GenBank/DDBJ databases">
        <title>Whole-genome sequence of the anaerobic purple sulfur bacterium Allochromatium palmeri DSM 15591.</title>
        <authorList>
            <person name="Kyndt J.A."/>
            <person name="Meyer T.E."/>
        </authorList>
    </citation>
    <scope>NUCLEOTIDE SEQUENCE [LARGE SCALE GENOMIC DNA]</scope>
    <source>
        <strain evidence="11 12">DSM 15591</strain>
    </source>
</reference>
<accession>A0A6N8EF28</accession>
<keyword evidence="5 9" id="KW-0547">Nucleotide-binding</keyword>
<feature type="active site" description="Proton donor/acceptor" evidence="9">
    <location>
        <position position="155"/>
    </location>
</feature>
<dbReference type="EMBL" id="WNKT01000035">
    <property type="protein sequence ID" value="MTW22261.1"/>
    <property type="molecule type" value="Genomic_DNA"/>
</dbReference>
<dbReference type="PRINTS" id="PR00471">
    <property type="entry name" value="ACETATEKNASE"/>
</dbReference>
<dbReference type="PROSITE" id="PS01075">
    <property type="entry name" value="ACETATE_KINASE_1"/>
    <property type="match status" value="1"/>
</dbReference>
<evidence type="ECO:0000256" key="6">
    <source>
        <dbReference type="ARBA" id="ARBA00022777"/>
    </source>
</evidence>
<dbReference type="PANTHER" id="PTHR21060:SF21">
    <property type="entry name" value="ACETATE KINASE"/>
    <property type="match status" value="1"/>
</dbReference>
<keyword evidence="2 9" id="KW-0963">Cytoplasm</keyword>
<dbReference type="RefSeq" id="WP_155450829.1">
    <property type="nucleotide sequence ID" value="NZ_WNKT01000035.1"/>
</dbReference>
<organism evidence="11 12">
    <name type="scientific">Allochromatium palmeri</name>
    <dbReference type="NCBI Taxonomy" id="231048"/>
    <lineage>
        <taxon>Bacteria</taxon>
        <taxon>Pseudomonadati</taxon>
        <taxon>Pseudomonadota</taxon>
        <taxon>Gammaproteobacteria</taxon>
        <taxon>Chromatiales</taxon>
        <taxon>Chromatiaceae</taxon>
        <taxon>Allochromatium</taxon>
    </lineage>
</organism>
<dbReference type="GO" id="GO:0000287">
    <property type="term" value="F:magnesium ion binding"/>
    <property type="evidence" value="ECO:0007669"/>
    <property type="project" value="UniProtKB-UniRule"/>
</dbReference>
<dbReference type="GO" id="GO:0006083">
    <property type="term" value="P:acetate metabolic process"/>
    <property type="evidence" value="ECO:0007669"/>
    <property type="project" value="TreeGrafter"/>
</dbReference>
<dbReference type="GO" id="GO:0008776">
    <property type="term" value="F:acetate kinase activity"/>
    <property type="evidence" value="ECO:0007669"/>
    <property type="project" value="UniProtKB-UniRule"/>
</dbReference>
<comment type="caution">
    <text evidence="11">The sequence shown here is derived from an EMBL/GenBank/DDBJ whole genome shotgun (WGS) entry which is preliminary data.</text>
</comment>
<feature type="binding site" evidence="9">
    <location>
        <position position="9"/>
    </location>
    <ligand>
        <name>Mg(2+)</name>
        <dbReference type="ChEBI" id="CHEBI:18420"/>
    </ligand>
</feature>
<dbReference type="PIRSF" id="PIRSF000722">
    <property type="entry name" value="Acetate_prop_kin"/>
    <property type="match status" value="1"/>
</dbReference>
<dbReference type="InterPro" id="IPR004372">
    <property type="entry name" value="Ac/propionate_kinase"/>
</dbReference>
<feature type="binding site" evidence="9">
    <location>
        <begin position="333"/>
        <end position="337"/>
    </location>
    <ligand>
        <name>ATP</name>
        <dbReference type="ChEBI" id="CHEBI:30616"/>
    </ligand>
</feature>
<feature type="binding site" evidence="9">
    <location>
        <position position="384"/>
    </location>
    <ligand>
        <name>Mg(2+)</name>
        <dbReference type="ChEBI" id="CHEBI:18420"/>
    </ligand>
</feature>
<keyword evidence="7 9" id="KW-0067">ATP-binding</keyword>
<evidence type="ECO:0000256" key="8">
    <source>
        <dbReference type="ARBA" id="ARBA00022842"/>
    </source>
</evidence>
<comment type="subcellular location">
    <subcellularLocation>
        <location evidence="9">Cytoplasm</location>
    </subcellularLocation>
</comment>
<dbReference type="GO" id="GO:0005524">
    <property type="term" value="F:ATP binding"/>
    <property type="evidence" value="ECO:0007669"/>
    <property type="project" value="UniProtKB-KW"/>
</dbReference>
<proteinExistence type="inferred from homology"/>
<comment type="subunit">
    <text evidence="9">Homodimer.</text>
</comment>
<keyword evidence="6 9" id="KW-0418">Kinase</keyword>
<evidence type="ECO:0000313" key="12">
    <source>
        <dbReference type="Proteomes" id="UP000434044"/>
    </source>
</evidence>
<protein>
    <recommendedName>
        <fullName evidence="9">Acetate kinase</fullName>
        <ecNumber evidence="9">2.7.2.1</ecNumber>
    </recommendedName>
    <alternativeName>
        <fullName evidence="9">Acetokinase</fullName>
    </alternativeName>
</protein>
<keyword evidence="4 9" id="KW-0479">Metal-binding</keyword>
<sequence>MSGELLVINNGSSSLKFAVFTPGAEAEPDALALRARGHFSGLGGARPHLLIRDGAGATLTDEALATDRVFDQAAALQRLLAWLEGQAGFERIAAVGHRVVHGGRDYRQPVRLDAPTLTRLEALTPLAPLHQPHSLAPARLLASLRPELPQVACFDTSFHSGQSWVAQAYALPQRLSESGIVRYGFHGLSYEYVSRRLARQLGRAETGRVVMAHLGNGASLCATRDGASIASSMGFTTLDGLPMGTRCGYLDPGVVLHLLQQEGLTPEQVARLLYHESGLLGVSGLSADMRVLLDSREDGARAAIELFVHRLVREIGALAAVLGGLDHLVFTAGIGEHAAPIRAAVAAGCAWLGLELDPAANATHSTRISTEASRVGAWIIPTDEERMIAHHTRCLCMDPD</sequence>
<comment type="pathway">
    <text evidence="9">Metabolic intermediate biosynthesis; acetyl-CoA biosynthesis; acetyl-CoA from acetate: step 1/2.</text>
</comment>
<comment type="function">
    <text evidence="9">Catalyzes the formation of acetyl phosphate from acetate and ATP. Can also catalyze the reverse reaction.</text>
</comment>
<dbReference type="InterPro" id="IPR023865">
    <property type="entry name" value="Aliphatic_acid_kinase_CS"/>
</dbReference>
<dbReference type="GO" id="GO:0006085">
    <property type="term" value="P:acetyl-CoA biosynthetic process"/>
    <property type="evidence" value="ECO:0007669"/>
    <property type="project" value="UniProtKB-UniRule"/>
</dbReference>
<feature type="site" description="Transition state stabilizer" evidence="9">
    <location>
        <position position="186"/>
    </location>
</feature>
<evidence type="ECO:0000256" key="3">
    <source>
        <dbReference type="ARBA" id="ARBA00022679"/>
    </source>
</evidence>
<keyword evidence="12" id="KW-1185">Reference proteome</keyword>
<evidence type="ECO:0000256" key="7">
    <source>
        <dbReference type="ARBA" id="ARBA00022840"/>
    </source>
</evidence>
<gene>
    <name evidence="9" type="primary">ackA</name>
    <name evidence="11" type="ORF">GJ668_14360</name>
</gene>
<dbReference type="Pfam" id="PF00871">
    <property type="entry name" value="Acetate_kinase"/>
    <property type="match status" value="1"/>
</dbReference>
<name>A0A6N8EF28_9GAMM</name>
<comment type="cofactor">
    <cofactor evidence="9">
        <name>Mg(2+)</name>
        <dbReference type="ChEBI" id="CHEBI:18420"/>
    </cofactor>
    <cofactor evidence="9">
        <name>Mn(2+)</name>
        <dbReference type="ChEBI" id="CHEBI:29035"/>
    </cofactor>
    <text evidence="9">Mg(2+). Can also accept Mn(2+).</text>
</comment>
<evidence type="ECO:0000256" key="10">
    <source>
        <dbReference type="RuleBase" id="RU003835"/>
    </source>
</evidence>
<dbReference type="InterPro" id="IPR043129">
    <property type="entry name" value="ATPase_NBD"/>
</dbReference>
<dbReference type="InterPro" id="IPR000890">
    <property type="entry name" value="Aliphatic_acid_kin_short-chain"/>
</dbReference>
<dbReference type="Gene3D" id="3.30.420.40">
    <property type="match status" value="2"/>
</dbReference>
<evidence type="ECO:0000256" key="2">
    <source>
        <dbReference type="ARBA" id="ARBA00022490"/>
    </source>
</evidence>
<feature type="binding site" evidence="9">
    <location>
        <position position="98"/>
    </location>
    <ligand>
        <name>substrate</name>
    </ligand>
</feature>
<feature type="binding site" evidence="9">
    <location>
        <begin position="288"/>
        <end position="290"/>
    </location>
    <ligand>
        <name>ATP</name>
        <dbReference type="ChEBI" id="CHEBI:30616"/>
    </ligand>
</feature>
<evidence type="ECO:0000313" key="11">
    <source>
        <dbReference type="EMBL" id="MTW22261.1"/>
    </source>
</evidence>
<keyword evidence="3 9" id="KW-0808">Transferase</keyword>
<feature type="binding site" evidence="9">
    <location>
        <begin position="213"/>
        <end position="217"/>
    </location>
    <ligand>
        <name>ATP</name>
        <dbReference type="ChEBI" id="CHEBI:30616"/>
    </ligand>
</feature>
<dbReference type="HAMAP" id="MF_00020">
    <property type="entry name" value="Acetate_kinase"/>
    <property type="match status" value="1"/>
</dbReference>
<dbReference type="AlphaFoldDB" id="A0A6N8EF28"/>
<evidence type="ECO:0000256" key="4">
    <source>
        <dbReference type="ARBA" id="ARBA00022723"/>
    </source>
</evidence>
<feature type="binding site" evidence="9">
    <location>
        <position position="16"/>
    </location>
    <ligand>
        <name>ATP</name>
        <dbReference type="ChEBI" id="CHEBI:30616"/>
    </ligand>
</feature>
<dbReference type="PANTHER" id="PTHR21060">
    <property type="entry name" value="ACETATE KINASE"/>
    <property type="match status" value="1"/>
</dbReference>
<comment type="catalytic activity">
    <reaction evidence="9">
        <text>acetate + ATP = acetyl phosphate + ADP</text>
        <dbReference type="Rhea" id="RHEA:11352"/>
        <dbReference type="ChEBI" id="CHEBI:22191"/>
        <dbReference type="ChEBI" id="CHEBI:30089"/>
        <dbReference type="ChEBI" id="CHEBI:30616"/>
        <dbReference type="ChEBI" id="CHEBI:456216"/>
        <dbReference type="EC" id="2.7.2.1"/>
    </reaction>
</comment>
<evidence type="ECO:0000256" key="9">
    <source>
        <dbReference type="HAMAP-Rule" id="MF_00020"/>
    </source>
</evidence>
<dbReference type="SUPFAM" id="SSF53067">
    <property type="entry name" value="Actin-like ATPase domain"/>
    <property type="match status" value="2"/>
</dbReference>
<dbReference type="GO" id="GO:0005829">
    <property type="term" value="C:cytosol"/>
    <property type="evidence" value="ECO:0007669"/>
    <property type="project" value="TreeGrafter"/>
</dbReference>
<dbReference type="PROSITE" id="PS01076">
    <property type="entry name" value="ACETATE_KINASE_2"/>
    <property type="match status" value="1"/>
</dbReference>
<dbReference type="NCBIfam" id="TIGR00016">
    <property type="entry name" value="ackA"/>
    <property type="match status" value="1"/>
</dbReference>
<dbReference type="OrthoDB" id="9802453at2"/>
<comment type="similarity">
    <text evidence="1 9 10">Belongs to the acetokinase family.</text>
</comment>